<organism evidence="6 7">
    <name type="scientific">Halobacillus yeomjeoni</name>
    <dbReference type="NCBI Taxonomy" id="311194"/>
    <lineage>
        <taxon>Bacteria</taxon>
        <taxon>Bacillati</taxon>
        <taxon>Bacillota</taxon>
        <taxon>Bacilli</taxon>
        <taxon>Bacillales</taxon>
        <taxon>Bacillaceae</taxon>
        <taxon>Halobacillus</taxon>
    </lineage>
</organism>
<dbReference type="Proteomes" id="UP000614490">
    <property type="component" value="Unassembled WGS sequence"/>
</dbReference>
<dbReference type="SUPFAM" id="SSF52540">
    <property type="entry name" value="P-loop containing nucleoside triphosphate hydrolases"/>
    <property type="match status" value="1"/>
</dbReference>
<dbReference type="InterPro" id="IPR027417">
    <property type="entry name" value="P-loop_NTPase"/>
</dbReference>
<evidence type="ECO:0000256" key="1">
    <source>
        <dbReference type="ARBA" id="ARBA00022448"/>
    </source>
</evidence>
<evidence type="ECO:0000256" key="3">
    <source>
        <dbReference type="ARBA" id="ARBA00022840"/>
    </source>
</evidence>
<evidence type="ECO:0000256" key="4">
    <source>
        <dbReference type="ARBA" id="ARBA00022967"/>
    </source>
</evidence>
<dbReference type="PANTHER" id="PTHR42788:SF13">
    <property type="entry name" value="ALIPHATIC SULFONATES IMPORT ATP-BINDING PROTEIN SSUB"/>
    <property type="match status" value="1"/>
</dbReference>
<dbReference type="Gene3D" id="3.40.50.300">
    <property type="entry name" value="P-loop containing nucleotide triphosphate hydrolases"/>
    <property type="match status" value="1"/>
</dbReference>
<dbReference type="Pfam" id="PF00005">
    <property type="entry name" value="ABC_tran"/>
    <property type="match status" value="1"/>
</dbReference>
<comment type="caution">
    <text evidence="6">The sequence shown here is derived from an EMBL/GenBank/DDBJ whole genome shotgun (WGS) entry which is preliminary data.</text>
</comment>
<feature type="domain" description="ABC transporter" evidence="5">
    <location>
        <begin position="5"/>
        <end position="234"/>
    </location>
</feature>
<dbReference type="EMBL" id="JADZSC010000001">
    <property type="protein sequence ID" value="MBH0229200.1"/>
    <property type="molecule type" value="Genomic_DNA"/>
</dbReference>
<dbReference type="SMART" id="SM00382">
    <property type="entry name" value="AAA"/>
    <property type="match status" value="1"/>
</dbReference>
<dbReference type="PROSITE" id="PS00211">
    <property type="entry name" value="ABC_TRANSPORTER_1"/>
    <property type="match status" value="1"/>
</dbReference>
<reference evidence="6 7" key="1">
    <citation type="journal article" date="2005" name="Int. J. Syst. Evol. Microbiol.">
        <title>Halobacillus yeomjeoni sp. nov., isolated from a marine solar saltern in Korea.</title>
        <authorList>
            <person name="Yoon J.H."/>
            <person name="Kang S.J."/>
            <person name="Lee C.H."/>
            <person name="Oh H.W."/>
            <person name="Oh T.K."/>
        </authorList>
    </citation>
    <scope>NUCLEOTIDE SEQUENCE [LARGE SCALE GENOMIC DNA]</scope>
    <source>
        <strain evidence="6 7">KCTC 3957</strain>
    </source>
</reference>
<keyword evidence="7" id="KW-1185">Reference proteome</keyword>
<dbReference type="GO" id="GO:0016887">
    <property type="term" value="F:ATP hydrolysis activity"/>
    <property type="evidence" value="ECO:0007669"/>
    <property type="project" value="InterPro"/>
</dbReference>
<keyword evidence="4" id="KW-1278">Translocase</keyword>
<dbReference type="CDD" id="cd03293">
    <property type="entry name" value="ABC_NrtD_SsuB_transporters"/>
    <property type="match status" value="1"/>
</dbReference>
<dbReference type="PROSITE" id="PS50893">
    <property type="entry name" value="ABC_TRANSPORTER_2"/>
    <property type="match status" value="1"/>
</dbReference>
<dbReference type="InterPro" id="IPR017871">
    <property type="entry name" value="ABC_transporter-like_CS"/>
</dbReference>
<evidence type="ECO:0000313" key="6">
    <source>
        <dbReference type="EMBL" id="MBH0229200.1"/>
    </source>
</evidence>
<dbReference type="PANTHER" id="PTHR42788">
    <property type="entry name" value="TAURINE IMPORT ATP-BINDING PROTEIN-RELATED"/>
    <property type="match status" value="1"/>
</dbReference>
<gene>
    <name evidence="6" type="ORF">H0267_03140</name>
</gene>
<dbReference type="InterPro" id="IPR050166">
    <property type="entry name" value="ABC_transporter_ATP-bind"/>
</dbReference>
<keyword evidence="1" id="KW-0813">Transport</keyword>
<evidence type="ECO:0000313" key="7">
    <source>
        <dbReference type="Proteomes" id="UP000614490"/>
    </source>
</evidence>
<keyword evidence="2" id="KW-0547">Nucleotide-binding</keyword>
<dbReference type="InterPro" id="IPR003439">
    <property type="entry name" value="ABC_transporter-like_ATP-bd"/>
</dbReference>
<evidence type="ECO:0000259" key="5">
    <source>
        <dbReference type="PROSITE" id="PS50893"/>
    </source>
</evidence>
<protein>
    <submittedName>
        <fullName evidence="6">ABC transporter ATP-binding protein</fullName>
    </submittedName>
</protein>
<sequence>MENMVKVNQVSFQYQTKSQILEDINFSIEDQSFVSILGPSGCGKSTMLNLIAGFIQATEGTIEIEGEIVRKPSDTRGFVFQDLALFPWLNVFKNVEFGLKMKGMPKYERTEKVEKMIRLVGLSEYSQAPISSLSGGMKQRVALARTLVTEPSILLLDEPFSALDAQTRDQLQEELISLHQNLKMTTALVTHSIDEAIYLSDRIILLSKEGRVKEVIDIDLDRPRERTDERFHEYQNRLYKFLQNERQLQ</sequence>
<proteinExistence type="predicted"/>
<keyword evidence="3 6" id="KW-0067">ATP-binding</keyword>
<dbReference type="InterPro" id="IPR003593">
    <property type="entry name" value="AAA+_ATPase"/>
</dbReference>
<dbReference type="AlphaFoldDB" id="A0A931MU72"/>
<name>A0A931MU72_9BACI</name>
<accession>A0A931MU72</accession>
<evidence type="ECO:0000256" key="2">
    <source>
        <dbReference type="ARBA" id="ARBA00022741"/>
    </source>
</evidence>
<dbReference type="GO" id="GO:0005524">
    <property type="term" value="F:ATP binding"/>
    <property type="evidence" value="ECO:0007669"/>
    <property type="project" value="UniProtKB-KW"/>
</dbReference>
<dbReference type="RefSeq" id="WP_197315824.1">
    <property type="nucleotide sequence ID" value="NZ_JADZSC010000001.1"/>
</dbReference>